<proteinExistence type="predicted"/>
<feature type="transmembrane region" description="Helical" evidence="2">
    <location>
        <begin position="302"/>
        <end position="318"/>
    </location>
</feature>
<feature type="transmembrane region" description="Helical" evidence="2">
    <location>
        <begin position="269"/>
        <end position="293"/>
    </location>
</feature>
<keyword evidence="2" id="KW-0472">Membrane</keyword>
<comment type="caution">
    <text evidence="3">The sequence shown here is derived from an EMBL/GenBank/DDBJ whole genome shotgun (WGS) entry which is preliminary data.</text>
</comment>
<evidence type="ECO:0000313" key="3">
    <source>
        <dbReference type="EMBL" id="GEA81874.1"/>
    </source>
</evidence>
<name>A0A4Y3KER1_CELUD</name>
<feature type="transmembrane region" description="Helical" evidence="2">
    <location>
        <begin position="76"/>
        <end position="95"/>
    </location>
</feature>
<feature type="transmembrane region" description="Helical" evidence="2">
    <location>
        <begin position="128"/>
        <end position="147"/>
    </location>
</feature>
<keyword evidence="2" id="KW-0812">Transmembrane</keyword>
<gene>
    <name evidence="3" type="ORF">CUD01_23180</name>
</gene>
<evidence type="ECO:0000256" key="2">
    <source>
        <dbReference type="SAM" id="Phobius"/>
    </source>
</evidence>
<feature type="transmembrane region" description="Helical" evidence="2">
    <location>
        <begin position="239"/>
        <end position="263"/>
    </location>
</feature>
<organism evidence="3 4">
    <name type="scientific">Cellulomonas uda</name>
    <dbReference type="NCBI Taxonomy" id="1714"/>
    <lineage>
        <taxon>Bacteria</taxon>
        <taxon>Bacillati</taxon>
        <taxon>Actinomycetota</taxon>
        <taxon>Actinomycetes</taxon>
        <taxon>Micrococcales</taxon>
        <taxon>Cellulomonadaceae</taxon>
        <taxon>Cellulomonas</taxon>
    </lineage>
</organism>
<keyword evidence="2" id="KW-1133">Transmembrane helix</keyword>
<reference evidence="3 4" key="1">
    <citation type="submission" date="2019-06" db="EMBL/GenBank/DDBJ databases">
        <title>Whole genome shotgun sequence of Cellulomonas uda NBRC 3747.</title>
        <authorList>
            <person name="Hosoyama A."/>
            <person name="Uohara A."/>
            <person name="Ohji S."/>
            <person name="Ichikawa N."/>
        </authorList>
    </citation>
    <scope>NUCLEOTIDE SEQUENCE [LARGE SCALE GENOMIC DNA]</scope>
    <source>
        <strain evidence="3 4">NBRC 3747</strain>
    </source>
</reference>
<dbReference type="EMBL" id="BJLP01000040">
    <property type="protein sequence ID" value="GEA81874.1"/>
    <property type="molecule type" value="Genomic_DNA"/>
</dbReference>
<dbReference type="Proteomes" id="UP000315842">
    <property type="component" value="Unassembled WGS sequence"/>
</dbReference>
<evidence type="ECO:0000256" key="1">
    <source>
        <dbReference type="SAM" id="MobiDB-lite"/>
    </source>
</evidence>
<feature type="transmembrane region" description="Helical" evidence="2">
    <location>
        <begin position="102"/>
        <end position="122"/>
    </location>
</feature>
<dbReference type="AlphaFoldDB" id="A0A4Y3KER1"/>
<feature type="transmembrane region" description="Helical" evidence="2">
    <location>
        <begin position="41"/>
        <end position="64"/>
    </location>
</feature>
<feature type="region of interest" description="Disordered" evidence="1">
    <location>
        <begin position="352"/>
        <end position="375"/>
    </location>
</feature>
<evidence type="ECO:0000313" key="4">
    <source>
        <dbReference type="Proteomes" id="UP000315842"/>
    </source>
</evidence>
<keyword evidence="4" id="KW-1185">Reference proteome</keyword>
<protein>
    <submittedName>
        <fullName evidence="3">Uncharacterized protein</fullName>
    </submittedName>
</protein>
<accession>A0A4Y3KER1</accession>
<feature type="transmembrane region" description="Helical" evidence="2">
    <location>
        <begin position="324"/>
        <end position="342"/>
    </location>
</feature>
<dbReference type="RefSeq" id="WP_174773877.1">
    <property type="nucleotide sequence ID" value="NZ_BJLP01000040.1"/>
</dbReference>
<sequence length="375" mass="38657">MTSGGGATGATSQGAPWQARGPRGLLLRWGLPRDPHASRHVTAFLVVTVLTVLVTRGALAATGFPQVGGPGLHVSHVLWGGLLLGLAVLLALSFIGPVVRPLVVLVGGIGFGLFVDEIGKFVTEDYDYFYGPTAMLVYVSVVALALVGEVLTGRRRAVPSERLAAAVDQAVAGVAGGFSSRVREHAQDLLEAAHGVPGHDEAAALVATVRPDGSELPDPVAAVSHGVVRLSRRLVRAAWVPRVAVVTIAGTALLGVARGLWLARDGGTAGWVVGALLAGGAATTAACVAGLLADDRERAFTWFRRAVLVSLLITQVALLRIEEWVGYAGLALDVVLLGLVAAELDVLRERDHGGADGDGDTDTGRTGDGAPAHVR</sequence>